<proteinExistence type="predicted"/>
<keyword evidence="2" id="KW-1185">Reference proteome</keyword>
<accession>A0ABN0P084</accession>
<protein>
    <submittedName>
        <fullName evidence="1">Flagellar basal body-associated protein FliL</fullName>
    </submittedName>
</protein>
<keyword evidence="1" id="KW-0282">Flagellum</keyword>
<reference evidence="1 2" key="1">
    <citation type="submission" date="2013-08" db="EMBL/GenBank/DDBJ databases">
        <authorList>
            <person name="Weinstock G."/>
            <person name="Sodergren E."/>
            <person name="Wylie T."/>
            <person name="Fulton L."/>
            <person name="Fulton R."/>
            <person name="Fronick C."/>
            <person name="O'Laughlin M."/>
            <person name="Godfrey J."/>
            <person name="Miner T."/>
            <person name="Herter B."/>
            <person name="Appelbaum E."/>
            <person name="Cordes M."/>
            <person name="Lek S."/>
            <person name="Wollam A."/>
            <person name="Pepin K.H."/>
            <person name="Palsikar V.B."/>
            <person name="Mitreva M."/>
            <person name="Wilson R.K."/>
        </authorList>
    </citation>
    <scope>NUCLEOTIDE SEQUENCE [LARGE SCALE GENOMIC DNA]</scope>
    <source>
        <strain evidence="1 2">ATCC 700332</strain>
    </source>
</reference>
<dbReference type="EMBL" id="AWVH01000013">
    <property type="protein sequence ID" value="ERJ93875.1"/>
    <property type="molecule type" value="Genomic_DNA"/>
</dbReference>
<evidence type="ECO:0000313" key="2">
    <source>
        <dbReference type="Proteomes" id="UP000016649"/>
    </source>
</evidence>
<dbReference type="Proteomes" id="UP000016649">
    <property type="component" value="Unassembled WGS sequence"/>
</dbReference>
<comment type="caution">
    <text evidence="1">The sequence shown here is derived from an EMBL/GenBank/DDBJ whole genome shotgun (WGS) entry which is preliminary data.</text>
</comment>
<keyword evidence="1" id="KW-0969">Cilium</keyword>
<name>A0ABN0P084_TRELE</name>
<sequence length="156" mass="17413">MNKIQRILLLFSIFACALVLFGTAVAFISGNAHPGGNLRRADPNPQVLQKKVVNDATVFSDIGTMRCSTADNPPVPLVITPYFRYAGSDSAFYEELVQKTRKIRLLISSYMLKHTKTQLLGAGEQKLKADLLELINKELVLGNIDTLYFSDYIFLE</sequence>
<evidence type="ECO:0000313" key="1">
    <source>
        <dbReference type="EMBL" id="ERJ93875.1"/>
    </source>
</evidence>
<gene>
    <name evidence="1" type="ORF">HMPREF9193_00596</name>
</gene>
<dbReference type="RefSeq" id="WP_021686444.1">
    <property type="nucleotide sequence ID" value="NZ_KI260556.1"/>
</dbReference>
<keyword evidence="1" id="KW-0966">Cell projection</keyword>
<organism evidence="1 2">
    <name type="scientific">Treponema lecithinolyticum ATCC 700332</name>
    <dbReference type="NCBI Taxonomy" id="1321815"/>
    <lineage>
        <taxon>Bacteria</taxon>
        <taxon>Pseudomonadati</taxon>
        <taxon>Spirochaetota</taxon>
        <taxon>Spirochaetia</taxon>
        <taxon>Spirochaetales</taxon>
        <taxon>Treponemataceae</taxon>
        <taxon>Treponema</taxon>
    </lineage>
</organism>